<proteinExistence type="inferred from homology"/>
<comment type="subcellular location">
    <subcellularLocation>
        <location evidence="7">Cell inner membrane</location>
        <topology evidence="7">Single-pass membrane protein</topology>
    </subcellularLocation>
</comment>
<dbReference type="OrthoDB" id="9814591at2"/>
<dbReference type="EC" id="4.2.2.29" evidence="7"/>
<comment type="similarity">
    <text evidence="7">Belongs to the transglycosylase MltG family.</text>
</comment>
<dbReference type="InterPro" id="IPR003770">
    <property type="entry name" value="MLTG-like"/>
</dbReference>
<feature type="transmembrane region" description="Helical" evidence="7">
    <location>
        <begin position="22"/>
        <end position="42"/>
    </location>
</feature>
<keyword evidence="7" id="KW-0997">Cell inner membrane</keyword>
<keyword evidence="9" id="KW-1185">Reference proteome</keyword>
<organism evidence="8 9">
    <name type="scientific">Maricaulis salignorans</name>
    <dbReference type="NCBI Taxonomy" id="144026"/>
    <lineage>
        <taxon>Bacteria</taxon>
        <taxon>Pseudomonadati</taxon>
        <taxon>Pseudomonadota</taxon>
        <taxon>Alphaproteobacteria</taxon>
        <taxon>Maricaulales</taxon>
        <taxon>Maricaulaceae</taxon>
        <taxon>Maricaulis</taxon>
    </lineage>
</organism>
<dbReference type="CDD" id="cd08010">
    <property type="entry name" value="MltG_like"/>
    <property type="match status" value="1"/>
</dbReference>
<dbReference type="HAMAP" id="MF_02065">
    <property type="entry name" value="MltG"/>
    <property type="match status" value="1"/>
</dbReference>
<evidence type="ECO:0000256" key="1">
    <source>
        <dbReference type="ARBA" id="ARBA00022475"/>
    </source>
</evidence>
<sequence>MSDVKAPKAKPNANTKGGLGRLILWLFTGLLVLALMAAGAVYGGYRWLQAEFVAPGPAQEETVILLPRGTGLVRISSQLESAGLIEDARLFRAAVTLDGGDRSLRAGEYAVPAQSSMAQIYELLRSGRTMQHPVTFAEGLTSAMIVAVLEEADVLTGEITDIPPEGSLLPETYLVDRGTPRQVVLDRMLAAQQTLLDELWPHRAEDLPFSTREEAIILASVVEKETGIGAERAEVAAVFVNRLRRGMRLESDPTIIYGISRGEPLGRGLRRSELDNAANAWNSYQNDGLPPTPIANPGAQSIAAVLNPAESRALFFVADGTGGHAFSATYAEHQRHVARWRQIERARQRAGD</sequence>
<evidence type="ECO:0000256" key="4">
    <source>
        <dbReference type="ARBA" id="ARBA00023136"/>
    </source>
</evidence>
<gene>
    <name evidence="7" type="primary">mltG</name>
    <name evidence="8" type="ORF">SAMN04488568_11130</name>
</gene>
<dbReference type="Proteomes" id="UP000199759">
    <property type="component" value="Unassembled WGS sequence"/>
</dbReference>
<evidence type="ECO:0000313" key="9">
    <source>
        <dbReference type="Proteomes" id="UP000199759"/>
    </source>
</evidence>
<feature type="site" description="Important for catalytic activity" evidence="7">
    <location>
        <position position="225"/>
    </location>
</feature>
<dbReference type="Pfam" id="PF02618">
    <property type="entry name" value="YceG"/>
    <property type="match status" value="1"/>
</dbReference>
<evidence type="ECO:0000313" key="8">
    <source>
        <dbReference type="EMBL" id="SDM42683.1"/>
    </source>
</evidence>
<keyword evidence="4 7" id="KW-0472">Membrane</keyword>
<keyword evidence="5 7" id="KW-0456">Lyase</keyword>
<dbReference type="STRING" id="144026.SAMN04488568_11130"/>
<evidence type="ECO:0000256" key="7">
    <source>
        <dbReference type="HAMAP-Rule" id="MF_02065"/>
    </source>
</evidence>
<dbReference type="GO" id="GO:0008932">
    <property type="term" value="F:lytic endotransglycosylase activity"/>
    <property type="evidence" value="ECO:0007669"/>
    <property type="project" value="UniProtKB-UniRule"/>
</dbReference>
<evidence type="ECO:0000256" key="2">
    <source>
        <dbReference type="ARBA" id="ARBA00022692"/>
    </source>
</evidence>
<accession>A0A1G9T4N1</accession>
<comment type="function">
    <text evidence="7">Functions as a peptidoglycan terminase that cleaves nascent peptidoglycan strands endolytically to terminate their elongation.</text>
</comment>
<keyword evidence="2 7" id="KW-0812">Transmembrane</keyword>
<dbReference type="GO" id="GO:0005886">
    <property type="term" value="C:plasma membrane"/>
    <property type="evidence" value="ECO:0007669"/>
    <property type="project" value="UniProtKB-SubCell"/>
</dbReference>
<dbReference type="Gene3D" id="3.30.1490.480">
    <property type="entry name" value="Endolytic murein transglycosylase"/>
    <property type="match status" value="1"/>
</dbReference>
<reference evidence="8 9" key="1">
    <citation type="submission" date="2016-10" db="EMBL/GenBank/DDBJ databases">
        <authorList>
            <person name="de Groot N.N."/>
        </authorList>
    </citation>
    <scope>NUCLEOTIDE SEQUENCE [LARGE SCALE GENOMIC DNA]</scope>
    <source>
        <strain evidence="8 9">DSM 16077</strain>
    </source>
</reference>
<dbReference type="PANTHER" id="PTHR30518">
    <property type="entry name" value="ENDOLYTIC MUREIN TRANSGLYCOSYLASE"/>
    <property type="match status" value="1"/>
</dbReference>
<evidence type="ECO:0000256" key="5">
    <source>
        <dbReference type="ARBA" id="ARBA00023239"/>
    </source>
</evidence>
<dbReference type="PANTHER" id="PTHR30518:SF2">
    <property type="entry name" value="ENDOLYTIC MUREIN TRANSGLYCOSYLASE"/>
    <property type="match status" value="1"/>
</dbReference>
<dbReference type="AlphaFoldDB" id="A0A1G9T4N1"/>
<name>A0A1G9T4N1_9PROT</name>
<keyword evidence="3 7" id="KW-1133">Transmembrane helix</keyword>
<comment type="catalytic activity">
    <reaction evidence="7">
        <text>a peptidoglycan chain = a peptidoglycan chain with N-acetyl-1,6-anhydromuramyl-[peptide] at the reducing end + a peptidoglycan chain with N-acetylglucosamine at the non-reducing end.</text>
        <dbReference type="EC" id="4.2.2.29"/>
    </reaction>
</comment>
<keyword evidence="6 7" id="KW-0961">Cell wall biogenesis/degradation</keyword>
<protein>
    <recommendedName>
        <fullName evidence="7">Endolytic murein transglycosylase</fullName>
        <ecNumber evidence="7">4.2.2.29</ecNumber>
    </recommendedName>
    <alternativeName>
        <fullName evidence="7">Peptidoglycan lytic transglycosylase</fullName>
    </alternativeName>
    <alternativeName>
        <fullName evidence="7">Peptidoglycan polymerization terminase</fullName>
    </alternativeName>
</protein>
<dbReference type="RefSeq" id="WP_091770140.1">
    <property type="nucleotide sequence ID" value="NZ_FNHG01000011.1"/>
</dbReference>
<dbReference type="EMBL" id="FNHG01000011">
    <property type="protein sequence ID" value="SDM42683.1"/>
    <property type="molecule type" value="Genomic_DNA"/>
</dbReference>
<dbReference type="Gene3D" id="3.30.160.60">
    <property type="entry name" value="Classic Zinc Finger"/>
    <property type="match status" value="1"/>
</dbReference>
<evidence type="ECO:0000256" key="6">
    <source>
        <dbReference type="ARBA" id="ARBA00023316"/>
    </source>
</evidence>
<dbReference type="GO" id="GO:0009252">
    <property type="term" value="P:peptidoglycan biosynthetic process"/>
    <property type="evidence" value="ECO:0007669"/>
    <property type="project" value="UniProtKB-UniRule"/>
</dbReference>
<dbReference type="NCBIfam" id="TIGR00247">
    <property type="entry name" value="endolytic transglycosylase MltG"/>
    <property type="match status" value="1"/>
</dbReference>
<evidence type="ECO:0000256" key="3">
    <source>
        <dbReference type="ARBA" id="ARBA00022989"/>
    </source>
</evidence>
<dbReference type="GO" id="GO:0071555">
    <property type="term" value="P:cell wall organization"/>
    <property type="evidence" value="ECO:0007669"/>
    <property type="project" value="UniProtKB-KW"/>
</dbReference>
<keyword evidence="1 7" id="KW-1003">Cell membrane</keyword>